<feature type="transmembrane region" description="Helical" evidence="5">
    <location>
        <begin position="115"/>
        <end position="139"/>
    </location>
</feature>
<proteinExistence type="predicted"/>
<comment type="caution">
    <text evidence="6">The sequence shown here is derived from an EMBL/GenBank/DDBJ whole genome shotgun (WGS) entry which is preliminary data.</text>
</comment>
<feature type="transmembrane region" description="Helical" evidence="5">
    <location>
        <begin position="66"/>
        <end position="89"/>
    </location>
</feature>
<keyword evidence="4 5" id="KW-0472">Membrane</keyword>
<feature type="transmembrane region" description="Helical" evidence="5">
    <location>
        <begin position="37"/>
        <end position="59"/>
    </location>
</feature>
<evidence type="ECO:0000256" key="2">
    <source>
        <dbReference type="ARBA" id="ARBA00022692"/>
    </source>
</evidence>
<comment type="subcellular location">
    <subcellularLocation>
        <location evidence="1">Membrane</location>
        <topology evidence="1">Multi-pass membrane protein</topology>
    </subcellularLocation>
</comment>
<accession>A0ABQ9FRI2</accession>
<dbReference type="Gene3D" id="1.20.140.150">
    <property type="match status" value="1"/>
</dbReference>
<sequence length="182" mass="20180">MVVQVNCLPVKYFEPDAERVEEQETSMAIIRANRVAVLFPVIALLLLIVGSILSVLGNIRQDCKTLIAAVIYILSGLSVAVGIILYISAINDEVGHRLSKKSDDKDSTFSYSYGWSFYFAGLSFLFSMLTAVTLVSLYLQRNSKTEDMIKIIPGLEDLLEVETSNETGVDNRERPPKATIII</sequence>
<dbReference type="Pfam" id="PF13903">
    <property type="entry name" value="Claudin_2"/>
    <property type="match status" value="1"/>
</dbReference>
<evidence type="ECO:0000256" key="4">
    <source>
        <dbReference type="ARBA" id="ARBA00023136"/>
    </source>
</evidence>
<keyword evidence="7" id="KW-1185">Reference proteome</keyword>
<evidence type="ECO:0000256" key="1">
    <source>
        <dbReference type="ARBA" id="ARBA00004141"/>
    </source>
</evidence>
<name>A0ABQ9FRI2_TEGGR</name>
<evidence type="ECO:0000256" key="5">
    <source>
        <dbReference type="SAM" id="Phobius"/>
    </source>
</evidence>
<gene>
    <name evidence="6" type="ORF">KUTeg_004442</name>
</gene>
<protein>
    <recommendedName>
        <fullName evidence="8">Voltage-dependent calcium channel gamma-5 subunit</fullName>
    </recommendedName>
</protein>
<evidence type="ECO:0000313" key="6">
    <source>
        <dbReference type="EMBL" id="KAJ8319351.1"/>
    </source>
</evidence>
<dbReference type="InterPro" id="IPR004031">
    <property type="entry name" value="PMP22/EMP/MP20/Claudin"/>
</dbReference>
<evidence type="ECO:0000256" key="3">
    <source>
        <dbReference type="ARBA" id="ARBA00022989"/>
    </source>
</evidence>
<dbReference type="PANTHER" id="PTHR12107">
    <property type="entry name" value="VOLTAGE-DEPENDENT CALCIUM CHANNEL GAMMA SUBUNIT"/>
    <property type="match status" value="1"/>
</dbReference>
<reference evidence="6 7" key="1">
    <citation type="submission" date="2022-12" db="EMBL/GenBank/DDBJ databases">
        <title>Chromosome-level genome of Tegillarca granosa.</title>
        <authorList>
            <person name="Kim J."/>
        </authorList>
    </citation>
    <scope>NUCLEOTIDE SEQUENCE [LARGE SCALE GENOMIC DNA]</scope>
    <source>
        <strain evidence="6">Teg-2019</strain>
        <tissue evidence="6">Adductor muscle</tissue>
    </source>
</reference>
<evidence type="ECO:0008006" key="8">
    <source>
        <dbReference type="Google" id="ProtNLM"/>
    </source>
</evidence>
<organism evidence="6 7">
    <name type="scientific">Tegillarca granosa</name>
    <name type="common">Malaysian cockle</name>
    <name type="synonym">Anadara granosa</name>
    <dbReference type="NCBI Taxonomy" id="220873"/>
    <lineage>
        <taxon>Eukaryota</taxon>
        <taxon>Metazoa</taxon>
        <taxon>Spiralia</taxon>
        <taxon>Lophotrochozoa</taxon>
        <taxon>Mollusca</taxon>
        <taxon>Bivalvia</taxon>
        <taxon>Autobranchia</taxon>
        <taxon>Pteriomorphia</taxon>
        <taxon>Arcoida</taxon>
        <taxon>Arcoidea</taxon>
        <taxon>Arcidae</taxon>
        <taxon>Tegillarca</taxon>
    </lineage>
</organism>
<dbReference type="Proteomes" id="UP001217089">
    <property type="component" value="Unassembled WGS sequence"/>
</dbReference>
<dbReference type="PANTHER" id="PTHR12107:SF0">
    <property type="entry name" value="STARGAZIN (MAMMALIAN CALCIUM CHANNEL) HOMOLOG"/>
    <property type="match status" value="1"/>
</dbReference>
<dbReference type="EMBL" id="JARBDR010000214">
    <property type="protein sequence ID" value="KAJ8319351.1"/>
    <property type="molecule type" value="Genomic_DNA"/>
</dbReference>
<keyword evidence="2 5" id="KW-0812">Transmembrane</keyword>
<keyword evidence="3 5" id="KW-1133">Transmembrane helix</keyword>
<evidence type="ECO:0000313" key="7">
    <source>
        <dbReference type="Proteomes" id="UP001217089"/>
    </source>
</evidence>
<dbReference type="InterPro" id="IPR051072">
    <property type="entry name" value="CACNG_subunit"/>
</dbReference>